<evidence type="ECO:0000259" key="14">
    <source>
        <dbReference type="PROSITE" id="PS50122"/>
    </source>
</evidence>
<dbReference type="PROSITE" id="PS50123">
    <property type="entry name" value="CHER"/>
    <property type="match status" value="1"/>
</dbReference>
<dbReference type="SUPFAM" id="SSF53335">
    <property type="entry name" value="S-adenosyl-L-methionine-dependent methyltransferases"/>
    <property type="match status" value="1"/>
</dbReference>
<dbReference type="Proteomes" id="UP000269265">
    <property type="component" value="Unassembled WGS sequence"/>
</dbReference>
<comment type="catalytic activity">
    <reaction evidence="2">
        <text>L-glutamyl-[protein] + S-adenosyl-L-methionine = [protein]-L-glutamate 5-O-methyl ester + S-adenosyl-L-homocysteine</text>
        <dbReference type="Rhea" id="RHEA:24452"/>
        <dbReference type="Rhea" id="RHEA-COMP:10208"/>
        <dbReference type="Rhea" id="RHEA-COMP:10311"/>
        <dbReference type="ChEBI" id="CHEBI:29973"/>
        <dbReference type="ChEBI" id="CHEBI:57856"/>
        <dbReference type="ChEBI" id="CHEBI:59789"/>
        <dbReference type="ChEBI" id="CHEBI:82795"/>
        <dbReference type="EC" id="2.1.1.80"/>
    </reaction>
</comment>
<dbReference type="GO" id="GO:0032259">
    <property type="term" value="P:methylation"/>
    <property type="evidence" value="ECO:0007669"/>
    <property type="project" value="UniProtKB-KW"/>
</dbReference>
<dbReference type="InterPro" id="IPR022641">
    <property type="entry name" value="CheR_N"/>
</dbReference>
<dbReference type="InterPro" id="IPR036890">
    <property type="entry name" value="HATPase_C_sf"/>
</dbReference>
<evidence type="ECO:0000256" key="1">
    <source>
        <dbReference type="ARBA" id="ARBA00000085"/>
    </source>
</evidence>
<evidence type="ECO:0000256" key="7">
    <source>
        <dbReference type="PROSITE-ProRule" id="PRU00050"/>
    </source>
</evidence>
<dbReference type="Pfam" id="PF01739">
    <property type="entry name" value="CheR"/>
    <property type="match status" value="1"/>
</dbReference>
<name>A0A3R8T5T6_9BURK</name>
<dbReference type="GO" id="GO:0006935">
    <property type="term" value="P:chemotaxis"/>
    <property type="evidence" value="ECO:0007669"/>
    <property type="project" value="UniProtKB-UniRule"/>
</dbReference>
<dbReference type="PROSITE" id="PS50109">
    <property type="entry name" value="HIS_KIN"/>
    <property type="match status" value="1"/>
</dbReference>
<dbReference type="PROSITE" id="PS50110">
    <property type="entry name" value="RESPONSE_REGULATORY"/>
    <property type="match status" value="1"/>
</dbReference>
<dbReference type="InterPro" id="IPR003661">
    <property type="entry name" value="HisK_dim/P_dom"/>
</dbReference>
<keyword evidence="4" id="KW-0489">Methyltransferase</keyword>
<dbReference type="InterPro" id="IPR011006">
    <property type="entry name" value="CheY-like_superfamily"/>
</dbReference>
<organism evidence="16 17">
    <name type="scientific">Aquabacterium soli</name>
    <dbReference type="NCBI Taxonomy" id="2493092"/>
    <lineage>
        <taxon>Bacteria</taxon>
        <taxon>Pseudomonadati</taxon>
        <taxon>Pseudomonadota</taxon>
        <taxon>Betaproteobacteria</taxon>
        <taxon>Burkholderiales</taxon>
        <taxon>Aquabacterium</taxon>
    </lineage>
</organism>
<dbReference type="OrthoDB" id="9816309at2"/>
<dbReference type="InterPro" id="IPR000014">
    <property type="entry name" value="PAS"/>
</dbReference>
<dbReference type="Gene3D" id="1.10.155.10">
    <property type="entry name" value="Chemotaxis receptor methyltransferase CheR, N-terminal domain"/>
    <property type="match status" value="1"/>
</dbReference>
<feature type="domain" description="Response regulatory" evidence="11">
    <location>
        <begin position="1248"/>
        <end position="1364"/>
    </location>
</feature>
<dbReference type="PRINTS" id="PR00996">
    <property type="entry name" value="CHERMTFRASE"/>
</dbReference>
<feature type="compositionally biased region" description="Basic and acidic residues" evidence="9">
    <location>
        <begin position="666"/>
        <end position="676"/>
    </location>
</feature>
<keyword evidence="7" id="KW-0378">Hydrolase</keyword>
<dbReference type="PANTHER" id="PTHR24422">
    <property type="entry name" value="CHEMOTAXIS PROTEIN METHYLTRANSFERASE"/>
    <property type="match status" value="1"/>
</dbReference>
<dbReference type="InterPro" id="IPR036097">
    <property type="entry name" value="HisK_dim/P_sf"/>
</dbReference>
<feature type="domain" description="CheB-type methylesterase" evidence="14">
    <location>
        <begin position="18"/>
        <end position="202"/>
    </location>
</feature>
<dbReference type="CDD" id="cd00130">
    <property type="entry name" value="PAS"/>
    <property type="match status" value="2"/>
</dbReference>
<dbReference type="SMART" id="SM00448">
    <property type="entry name" value="REC"/>
    <property type="match status" value="1"/>
</dbReference>
<dbReference type="Pfam" id="PF00072">
    <property type="entry name" value="Response_reg"/>
    <property type="match status" value="1"/>
</dbReference>
<dbReference type="SUPFAM" id="SSF52738">
    <property type="entry name" value="Methylesterase CheB, C-terminal domain"/>
    <property type="match status" value="1"/>
</dbReference>
<evidence type="ECO:0000259" key="15">
    <source>
        <dbReference type="PROSITE" id="PS50123"/>
    </source>
</evidence>
<dbReference type="GO" id="GO:0005737">
    <property type="term" value="C:cytoplasm"/>
    <property type="evidence" value="ECO:0007669"/>
    <property type="project" value="InterPro"/>
</dbReference>
<dbReference type="InterPro" id="IPR003594">
    <property type="entry name" value="HATPase_dom"/>
</dbReference>
<dbReference type="InterPro" id="IPR035965">
    <property type="entry name" value="PAS-like_dom_sf"/>
</dbReference>
<feature type="active site" evidence="7">
    <location>
        <position position="149"/>
    </location>
</feature>
<evidence type="ECO:0000313" key="17">
    <source>
        <dbReference type="Proteomes" id="UP000269265"/>
    </source>
</evidence>
<dbReference type="PANTHER" id="PTHR24422:SF27">
    <property type="entry name" value="PROTEIN-GLUTAMATE O-METHYLTRANSFERASE"/>
    <property type="match status" value="1"/>
</dbReference>
<evidence type="ECO:0000259" key="11">
    <source>
        <dbReference type="PROSITE" id="PS50110"/>
    </source>
</evidence>
<dbReference type="PROSITE" id="PS50122">
    <property type="entry name" value="CHEB"/>
    <property type="match status" value="1"/>
</dbReference>
<dbReference type="Gene3D" id="3.30.450.20">
    <property type="entry name" value="PAS domain"/>
    <property type="match status" value="2"/>
</dbReference>
<dbReference type="PROSITE" id="PS50112">
    <property type="entry name" value="PAS"/>
    <property type="match status" value="1"/>
</dbReference>
<dbReference type="CDD" id="cd16434">
    <property type="entry name" value="CheB-CheR_fusion"/>
    <property type="match status" value="1"/>
</dbReference>
<accession>A0A3R8T5T6</accession>
<dbReference type="SUPFAM" id="SSF47757">
    <property type="entry name" value="Chemotaxis receptor methyltransferase CheR, N-terminal domain"/>
    <property type="match status" value="1"/>
</dbReference>
<evidence type="ECO:0000256" key="5">
    <source>
        <dbReference type="ARBA" id="ARBA00022679"/>
    </source>
</evidence>
<dbReference type="GO" id="GO:0008984">
    <property type="term" value="F:protein-glutamate methylesterase activity"/>
    <property type="evidence" value="ECO:0007669"/>
    <property type="project" value="InterPro"/>
</dbReference>
<evidence type="ECO:0000259" key="10">
    <source>
        <dbReference type="PROSITE" id="PS50109"/>
    </source>
</evidence>
<feature type="domain" description="PAC" evidence="13">
    <location>
        <begin position="808"/>
        <end position="858"/>
    </location>
</feature>
<dbReference type="PROSITE" id="PS50113">
    <property type="entry name" value="PAC"/>
    <property type="match status" value="1"/>
</dbReference>
<dbReference type="Pfam" id="PF00512">
    <property type="entry name" value="HisKA"/>
    <property type="match status" value="1"/>
</dbReference>
<dbReference type="Pfam" id="PF03705">
    <property type="entry name" value="CheR_N"/>
    <property type="match status" value="1"/>
</dbReference>
<dbReference type="Pfam" id="PF01339">
    <property type="entry name" value="CheB_methylest"/>
    <property type="match status" value="1"/>
</dbReference>
<evidence type="ECO:0000313" key="16">
    <source>
        <dbReference type="EMBL" id="RRS04763.1"/>
    </source>
</evidence>
<keyword evidence="17" id="KW-1185">Reference proteome</keyword>
<dbReference type="InterPro" id="IPR005467">
    <property type="entry name" value="His_kinase_dom"/>
</dbReference>
<evidence type="ECO:0000259" key="12">
    <source>
        <dbReference type="PROSITE" id="PS50112"/>
    </source>
</evidence>
<evidence type="ECO:0000256" key="8">
    <source>
        <dbReference type="PROSITE-ProRule" id="PRU00169"/>
    </source>
</evidence>
<dbReference type="SUPFAM" id="SSF52172">
    <property type="entry name" value="CheY-like"/>
    <property type="match status" value="1"/>
</dbReference>
<evidence type="ECO:0000256" key="3">
    <source>
        <dbReference type="ARBA" id="ARBA00022500"/>
    </source>
</evidence>
<dbReference type="InterPro" id="IPR022642">
    <property type="entry name" value="CheR_C"/>
</dbReference>
<dbReference type="Gene3D" id="3.40.50.150">
    <property type="entry name" value="Vaccinia Virus protein VP39"/>
    <property type="match status" value="1"/>
</dbReference>
<dbReference type="InterPro" id="IPR000673">
    <property type="entry name" value="Sig_transdc_resp-reg_Me-estase"/>
</dbReference>
<comment type="catalytic activity">
    <reaction evidence="1">
        <text>ATP + protein L-histidine = ADP + protein N-phospho-L-histidine.</text>
        <dbReference type="EC" id="2.7.13.3"/>
    </reaction>
</comment>
<dbReference type="SMART" id="SM00388">
    <property type="entry name" value="HisKA"/>
    <property type="match status" value="1"/>
</dbReference>
<dbReference type="Gene3D" id="1.10.287.130">
    <property type="match status" value="1"/>
</dbReference>
<feature type="domain" description="Histidine kinase" evidence="10">
    <location>
        <begin position="1009"/>
        <end position="1228"/>
    </location>
</feature>
<dbReference type="GO" id="GO:0008983">
    <property type="term" value="F:protein-glutamate O-methyltransferase activity"/>
    <property type="evidence" value="ECO:0007669"/>
    <property type="project" value="UniProtKB-EC"/>
</dbReference>
<feature type="active site" evidence="7">
    <location>
        <position position="30"/>
    </location>
</feature>
<dbReference type="GO" id="GO:0000155">
    <property type="term" value="F:phosphorelay sensor kinase activity"/>
    <property type="evidence" value="ECO:0007669"/>
    <property type="project" value="InterPro"/>
</dbReference>
<feature type="active site" evidence="7">
    <location>
        <position position="57"/>
    </location>
</feature>
<dbReference type="SUPFAM" id="SSF55874">
    <property type="entry name" value="ATPase domain of HSP90 chaperone/DNA topoisomerase II/histidine kinase"/>
    <property type="match status" value="1"/>
</dbReference>
<evidence type="ECO:0000256" key="2">
    <source>
        <dbReference type="ARBA" id="ARBA00001541"/>
    </source>
</evidence>
<dbReference type="EMBL" id="RSED01000006">
    <property type="protein sequence ID" value="RRS04763.1"/>
    <property type="molecule type" value="Genomic_DNA"/>
</dbReference>
<dbReference type="InterPro" id="IPR029063">
    <property type="entry name" value="SAM-dependent_MTases_sf"/>
</dbReference>
<reference evidence="16 17" key="1">
    <citation type="submission" date="2018-12" db="EMBL/GenBank/DDBJ databases">
        <title>The whole draft genome of Aquabacterium sp. SJQ9.</title>
        <authorList>
            <person name="Sun L."/>
            <person name="Gao X."/>
            <person name="Chen W."/>
            <person name="Huang K."/>
        </authorList>
    </citation>
    <scope>NUCLEOTIDE SEQUENCE [LARGE SCALE GENOMIC DNA]</scope>
    <source>
        <strain evidence="16 17">SJQ9</strain>
    </source>
</reference>
<dbReference type="CDD" id="cd00082">
    <property type="entry name" value="HisKA"/>
    <property type="match status" value="1"/>
</dbReference>
<dbReference type="GO" id="GO:0000156">
    <property type="term" value="F:phosphorelay response regulator activity"/>
    <property type="evidence" value="ECO:0007669"/>
    <property type="project" value="InterPro"/>
</dbReference>
<dbReference type="SMART" id="SM00387">
    <property type="entry name" value="HATPase_c"/>
    <property type="match status" value="1"/>
</dbReference>
<dbReference type="SUPFAM" id="SSF47384">
    <property type="entry name" value="Homodimeric domain of signal transducing histidine kinase"/>
    <property type="match status" value="1"/>
</dbReference>
<dbReference type="InterPro" id="IPR000780">
    <property type="entry name" value="CheR_MeTrfase"/>
</dbReference>
<comment type="caution">
    <text evidence="16">The sequence shown here is derived from an EMBL/GenBank/DDBJ whole genome shotgun (WGS) entry which is preliminary data.</text>
</comment>
<dbReference type="Pfam" id="PF02518">
    <property type="entry name" value="HATPase_c"/>
    <property type="match status" value="1"/>
</dbReference>
<gene>
    <name evidence="16" type="ORF">EIP75_09470</name>
</gene>
<dbReference type="InterPro" id="IPR050903">
    <property type="entry name" value="Bact_Chemotaxis_MeTrfase"/>
</dbReference>
<keyword evidence="5" id="KW-0808">Transferase</keyword>
<dbReference type="Gene3D" id="3.40.50.2300">
    <property type="match status" value="1"/>
</dbReference>
<dbReference type="Gene3D" id="3.40.50.180">
    <property type="entry name" value="Methylesterase CheB, C-terminal domain"/>
    <property type="match status" value="1"/>
</dbReference>
<feature type="modified residue" description="4-aspartylphosphate" evidence="8">
    <location>
        <position position="1297"/>
    </location>
</feature>
<dbReference type="InterPro" id="IPR036804">
    <property type="entry name" value="CheR_N_sf"/>
</dbReference>
<feature type="region of interest" description="Disordered" evidence="9">
    <location>
        <begin position="666"/>
        <end position="693"/>
    </location>
</feature>
<evidence type="ECO:0000259" key="13">
    <source>
        <dbReference type="PROSITE" id="PS50113"/>
    </source>
</evidence>
<dbReference type="InterPro" id="IPR001789">
    <property type="entry name" value="Sig_transdc_resp-reg_receiver"/>
</dbReference>
<sequence length="1370" mass="150042">MANDDERADPQELRIEKGHLGFPVVGIGASAGGVTALRQLFSGMPADSGMAFVVVMHLSPDHESSLGPILQGVCKLPVMTVERSTPIEPNRVYVISPANKLAMSDGHLRVSAMQTVEGRRGTIDLFFRSLAQAHWERAVCVVLSGIGSDGSQGLKRIKELGGVSIAQSAEDAEFDGMPRSAVSTGLVDFVLPVAEIPGKLVELWENAKRIELPTPPRDLEVRPVAADEQHLAEEALVSIKALLRERTGHDFSRYKRATVLRRLERRMQVHALPDLPSYSRLLQAEPKETQALLQDMLISVTNFFRDPDSFAALAATLGKYLAGRDTDQPFRAWIAGCATGEEAYSVTILLRELLGPAAAIQVFASDIDKRAVAAARTGAYPPSIATDVSAARLAEFFTDGMHEFRINKAIRDCVVFSAHNVLSDPPFIKMDLICCRNVLIYLDRAAQAQLLQSFNFALNPGGLLFLGSSETADLVDGLFVVQDKRHRIYQVNTTTRLAVELPPVPNLQHLHPLASMPERAVASLNRPPLEMLHERVRANHAPPSVLVDADDTALQVDERAAHLLRLPAGAPSNKLTALARPELRADLRAVLSRAARTGRSVESRRIQLVVNGQERFVRITARPALDESPGGLFLVTFDESEETMAPGEEQVPDRDPVIEALEADLRRTQDELRSTRGESAASTEELRASNEELQTINEELRSTTEELETSREELQAVNEELSTVNAELGLKIEETGKANDDLQNLMVSAEIGAVFVDSEMRIKRFTPQAATLFNLRPADVGRPLFDITHRLDYPQLAADASQVLRDLRRVEREVRSSDGRWFLTRVLPYRTSEDRISGAIFTLFDVSSRRAAEERLRLSEQRMRLVADSMRDYAIITMDEAGTISSWSPGAERVFGYTAEEAAGKLIDFIFTPEDLLSGMPRDEMRRAQEQGRAEDDRWHVRQDGQRIFCSGITTPLIDGGLVGYAKIARDFTSTELRDRRQQAALIEERTARETLRKAGAMKDEFLAVMSHELKNPLAVIQVSAQLLERLPGFSAEPRAARAAGAIKTAVASQAQIINDLLELSRVSTGKVVLAPSMVDLPGLIRNIVDAVGPELAAKGQTLEAELAEPLIAMVDPVRIEQIVWNLLTNAIKFTPLRGDIRLSLTIDGDMAKLTVADSGVGIEPALLGDIFEMFRQVDTGTSRSKTGLGIGLALVKQLAELHGGKADATSEGPGLGSQFHVWLPLSGAGASAGTTPQADQRQLEGLRILLVDDELLLLSAFTDLLKLEGASVVAVNTAVRALDTARSETFDVVVSDIAMPERDGYWLARQLRAAEETRRVPMVAVSGMAREADRLKALEAGFDAHIGKPLELDALRITIGDAMARYRDA</sequence>
<dbReference type="Gene3D" id="3.30.565.10">
    <property type="entry name" value="Histidine kinase-like ATPase, C-terminal domain"/>
    <property type="match status" value="1"/>
</dbReference>
<protein>
    <submittedName>
        <fullName evidence="16">PAS domain S-box protein</fullName>
    </submittedName>
</protein>
<dbReference type="InterPro" id="IPR000700">
    <property type="entry name" value="PAS-assoc_C"/>
</dbReference>
<dbReference type="NCBIfam" id="TIGR00229">
    <property type="entry name" value="sensory_box"/>
    <property type="match status" value="2"/>
</dbReference>
<dbReference type="InterPro" id="IPR035909">
    <property type="entry name" value="CheB_C"/>
</dbReference>
<evidence type="ECO:0000256" key="4">
    <source>
        <dbReference type="ARBA" id="ARBA00022603"/>
    </source>
</evidence>
<dbReference type="SMART" id="SM00138">
    <property type="entry name" value="MeTrc"/>
    <property type="match status" value="1"/>
</dbReference>
<feature type="domain" description="PAS" evidence="12">
    <location>
        <begin position="859"/>
        <end position="932"/>
    </location>
</feature>
<keyword evidence="8" id="KW-0597">Phosphoprotein</keyword>
<keyword evidence="3 7" id="KW-0145">Chemotaxis</keyword>
<dbReference type="Pfam" id="PF13426">
    <property type="entry name" value="PAS_9"/>
    <property type="match status" value="1"/>
</dbReference>
<dbReference type="SUPFAM" id="SSF55785">
    <property type="entry name" value="PYP-like sensor domain (PAS domain)"/>
    <property type="match status" value="3"/>
</dbReference>
<evidence type="ECO:0000256" key="9">
    <source>
        <dbReference type="SAM" id="MobiDB-lite"/>
    </source>
</evidence>
<proteinExistence type="predicted"/>
<feature type="domain" description="CheR-type methyltransferase" evidence="15">
    <location>
        <begin position="224"/>
        <end position="471"/>
    </location>
</feature>
<evidence type="ECO:0000256" key="6">
    <source>
        <dbReference type="ARBA" id="ARBA00022691"/>
    </source>
</evidence>
<dbReference type="SMART" id="SM00091">
    <property type="entry name" value="PAS"/>
    <property type="match status" value="3"/>
</dbReference>
<dbReference type="Pfam" id="PF13596">
    <property type="entry name" value="PAS_10"/>
    <property type="match status" value="1"/>
</dbReference>
<keyword evidence="6" id="KW-0949">S-adenosyl-L-methionine</keyword>